<feature type="transmembrane region" description="Helical" evidence="8">
    <location>
        <begin position="108"/>
        <end position="125"/>
    </location>
</feature>
<evidence type="ECO:0000256" key="5">
    <source>
        <dbReference type="ARBA" id="ARBA00022989"/>
    </source>
</evidence>
<feature type="transmembrane region" description="Helical" evidence="8">
    <location>
        <begin position="225"/>
        <end position="249"/>
    </location>
</feature>
<dbReference type="EMBL" id="PZEV01000001">
    <property type="protein sequence ID" value="PTI52640.1"/>
    <property type="molecule type" value="Genomic_DNA"/>
</dbReference>
<reference evidence="10 11" key="1">
    <citation type="journal article" date="2016" name="Front. Microbiol.">
        <title>Comprehensive Phylogenetic Analysis of Bovine Non-aureus Staphylococci Species Based on Whole-Genome Sequencing.</title>
        <authorList>
            <person name="Naushad S."/>
            <person name="Barkema H.W."/>
            <person name="Luby C."/>
            <person name="Condas L.A."/>
            <person name="Nobrega D.B."/>
            <person name="Carson D.A."/>
            <person name="De Buck J."/>
        </authorList>
    </citation>
    <scope>NUCLEOTIDE SEQUENCE [LARGE SCALE GENOMIC DNA]</scope>
    <source>
        <strain evidence="10 11">SNUC 2993</strain>
    </source>
</reference>
<dbReference type="Proteomes" id="UP000240717">
    <property type="component" value="Unassembled WGS sequence"/>
</dbReference>
<feature type="transmembrane region" description="Helical" evidence="8">
    <location>
        <begin position="137"/>
        <end position="158"/>
    </location>
</feature>
<organism evidence="10 11">
    <name type="scientific">Staphylococcus warneri</name>
    <dbReference type="NCBI Taxonomy" id="1292"/>
    <lineage>
        <taxon>Bacteria</taxon>
        <taxon>Bacillati</taxon>
        <taxon>Bacillota</taxon>
        <taxon>Bacilli</taxon>
        <taxon>Bacillales</taxon>
        <taxon>Staphylococcaceae</taxon>
        <taxon>Staphylococcus</taxon>
    </lineage>
</organism>
<feature type="transmembrane region" description="Helical" evidence="8">
    <location>
        <begin position="358"/>
        <end position="378"/>
    </location>
</feature>
<dbReference type="GO" id="GO:0022857">
    <property type="term" value="F:transmembrane transporter activity"/>
    <property type="evidence" value="ECO:0007669"/>
    <property type="project" value="InterPro"/>
</dbReference>
<feature type="transmembrane region" description="Helical" evidence="8">
    <location>
        <begin position="399"/>
        <end position="422"/>
    </location>
</feature>
<dbReference type="InterPro" id="IPR036259">
    <property type="entry name" value="MFS_trans_sf"/>
</dbReference>
<evidence type="ECO:0000256" key="4">
    <source>
        <dbReference type="ARBA" id="ARBA00022692"/>
    </source>
</evidence>
<dbReference type="InterPro" id="IPR011701">
    <property type="entry name" value="MFS"/>
</dbReference>
<comment type="caution">
    <text evidence="10">The sequence shown here is derived from an EMBL/GenBank/DDBJ whole genome shotgun (WGS) entry which is preliminary data.</text>
</comment>
<keyword evidence="5 8" id="KW-1133">Transmembrane helix</keyword>
<dbReference type="PRINTS" id="PR01036">
    <property type="entry name" value="TCRTETB"/>
</dbReference>
<feature type="transmembrane region" description="Helical" evidence="8">
    <location>
        <begin position="202"/>
        <end position="219"/>
    </location>
</feature>
<keyword evidence="3" id="KW-0813">Transport</keyword>
<dbReference type="CDD" id="cd17321">
    <property type="entry name" value="MFS_MMR_MDR_like"/>
    <property type="match status" value="1"/>
</dbReference>
<feature type="domain" description="Major facilitator superfamily (MFS) profile" evidence="9">
    <location>
        <begin position="13"/>
        <end position="458"/>
    </location>
</feature>
<dbReference type="Gene3D" id="1.20.1720.10">
    <property type="entry name" value="Multidrug resistance protein D"/>
    <property type="match status" value="1"/>
</dbReference>
<evidence type="ECO:0000256" key="3">
    <source>
        <dbReference type="ARBA" id="ARBA00022448"/>
    </source>
</evidence>
<proteinExistence type="inferred from homology"/>
<feature type="transmembrane region" description="Helical" evidence="8">
    <location>
        <begin position="270"/>
        <end position="292"/>
    </location>
</feature>
<comment type="similarity">
    <text evidence="2">Belongs to the major facilitator superfamily. TCR/Tet family.</text>
</comment>
<sequence>MNQQQEFKGNNRLLIGIVLSVLTFWLFATSLVNVIPTLTQTFHSRLETISIAVSLTALFCGMFVVGAGGLADTYGRVKLTNIGLWLHIVGSLLVIATSFVPLLLIGRAIQGLSAAAIMPATLAIVKTYYHGKDRQRALSFWSIGSWGGSGLASIFGGVVTTFLGWKYIFIFSIIVALTALFLIKGTPETTAHQGNEKKRFDVIGVGLLVLIMLSINIIITQGSKMGWLSIFIICLICFCIMMAIVFYYFERKYTHPLIDFNLFNNRLYSVATLANFLLNTVAGTLIVANTFVQQGLGFSAFKAGMLSITYLVAVLSMIRVGEMLLRKVGPRQPMLLGTFTTMLGVLLMSMTMLSVTSYIVACILGYLLFGLGLGLFATPSTDTAISNCAESEVGVAAGIYKMASSLGGAFGITLAGTIYSVTASTSSIATGAMISFWFNALMALSSFLVVCLALPKLTHRSK</sequence>
<evidence type="ECO:0000256" key="8">
    <source>
        <dbReference type="SAM" id="Phobius"/>
    </source>
</evidence>
<evidence type="ECO:0000259" key="9">
    <source>
        <dbReference type="PROSITE" id="PS50850"/>
    </source>
</evidence>
<evidence type="ECO:0000256" key="2">
    <source>
        <dbReference type="ARBA" id="ARBA00007520"/>
    </source>
</evidence>
<comment type="subcellular location">
    <subcellularLocation>
        <location evidence="1">Cell membrane</location>
        <topology evidence="1">Multi-pass membrane protein</topology>
    </subcellularLocation>
</comment>
<dbReference type="GO" id="GO:0005886">
    <property type="term" value="C:plasma membrane"/>
    <property type="evidence" value="ECO:0007669"/>
    <property type="project" value="UniProtKB-SubCell"/>
</dbReference>
<evidence type="ECO:0000256" key="7">
    <source>
        <dbReference type="ARBA" id="ARBA00040594"/>
    </source>
</evidence>
<evidence type="ECO:0000313" key="11">
    <source>
        <dbReference type="Proteomes" id="UP000240717"/>
    </source>
</evidence>
<accession>A0A2T4Q3T7</accession>
<dbReference type="PANTHER" id="PTHR42718:SF9">
    <property type="entry name" value="MAJOR FACILITATOR SUPERFAMILY MULTIDRUG TRANSPORTER MFSC"/>
    <property type="match status" value="1"/>
</dbReference>
<dbReference type="SUPFAM" id="SSF103473">
    <property type="entry name" value="MFS general substrate transporter"/>
    <property type="match status" value="2"/>
</dbReference>
<feature type="transmembrane region" description="Helical" evidence="8">
    <location>
        <begin position="12"/>
        <end position="36"/>
    </location>
</feature>
<dbReference type="PANTHER" id="PTHR42718">
    <property type="entry name" value="MAJOR FACILITATOR SUPERFAMILY MULTIDRUG TRANSPORTER MFSC"/>
    <property type="match status" value="1"/>
</dbReference>
<keyword evidence="4 8" id="KW-0812">Transmembrane</keyword>
<evidence type="ECO:0000256" key="6">
    <source>
        <dbReference type="ARBA" id="ARBA00023136"/>
    </source>
</evidence>
<evidence type="ECO:0000313" key="10">
    <source>
        <dbReference type="EMBL" id="PTI52640.1"/>
    </source>
</evidence>
<keyword evidence="6 8" id="KW-0472">Membrane</keyword>
<dbReference type="RefSeq" id="WP_002452086.1">
    <property type="nucleotide sequence ID" value="NZ_CP054017.1"/>
</dbReference>
<dbReference type="Pfam" id="PF07690">
    <property type="entry name" value="MFS_1"/>
    <property type="match status" value="1"/>
</dbReference>
<dbReference type="PROSITE" id="PS50850">
    <property type="entry name" value="MFS"/>
    <property type="match status" value="1"/>
</dbReference>
<dbReference type="AlphaFoldDB" id="A0A2T4Q3T7"/>
<protein>
    <recommendedName>
        <fullName evidence="7">Quinolone resistance protein NorB</fullName>
    </recommendedName>
</protein>
<feature type="transmembrane region" description="Helical" evidence="8">
    <location>
        <begin position="164"/>
        <end position="182"/>
    </location>
</feature>
<feature type="transmembrane region" description="Helical" evidence="8">
    <location>
        <begin position="298"/>
        <end position="321"/>
    </location>
</feature>
<name>A0A2T4Q3T7_STAWA</name>
<feature type="transmembrane region" description="Helical" evidence="8">
    <location>
        <begin position="333"/>
        <end position="352"/>
    </location>
</feature>
<feature type="transmembrane region" description="Helical" evidence="8">
    <location>
        <begin position="48"/>
        <end position="70"/>
    </location>
</feature>
<feature type="transmembrane region" description="Helical" evidence="8">
    <location>
        <begin position="82"/>
        <end position="102"/>
    </location>
</feature>
<feature type="transmembrane region" description="Helical" evidence="8">
    <location>
        <begin position="434"/>
        <end position="454"/>
    </location>
</feature>
<evidence type="ECO:0000256" key="1">
    <source>
        <dbReference type="ARBA" id="ARBA00004651"/>
    </source>
</evidence>
<dbReference type="Gene3D" id="1.20.1250.20">
    <property type="entry name" value="MFS general substrate transporter like domains"/>
    <property type="match status" value="1"/>
</dbReference>
<dbReference type="STRING" id="1194526.A284_01390"/>
<dbReference type="InterPro" id="IPR020846">
    <property type="entry name" value="MFS_dom"/>
</dbReference>
<gene>
    <name evidence="10" type="ORF">BU085_00030</name>
</gene>